<dbReference type="InterPro" id="IPR004626">
    <property type="entry name" value="RarD"/>
</dbReference>
<comment type="subcellular location">
    <subcellularLocation>
        <location evidence="1">Cell membrane</location>
        <topology evidence="1">Multi-pass membrane protein</topology>
    </subcellularLocation>
</comment>
<dbReference type="AlphaFoldDB" id="A0A3M8AKG6"/>
<gene>
    <name evidence="10" type="primary">rarD</name>
    <name evidence="10" type="ORF">EDM57_22365</name>
</gene>
<dbReference type="Proteomes" id="UP000268829">
    <property type="component" value="Unassembled WGS sequence"/>
</dbReference>
<feature type="transmembrane region" description="Helical" evidence="8">
    <location>
        <begin position="232"/>
        <end position="256"/>
    </location>
</feature>
<keyword evidence="4" id="KW-1003">Cell membrane</keyword>
<dbReference type="PANTHER" id="PTHR22911">
    <property type="entry name" value="ACYL-MALONYL CONDENSING ENZYME-RELATED"/>
    <property type="match status" value="1"/>
</dbReference>
<keyword evidence="6 8" id="KW-1133">Transmembrane helix</keyword>
<dbReference type="NCBIfam" id="TIGR00688">
    <property type="entry name" value="rarD"/>
    <property type="match status" value="1"/>
</dbReference>
<keyword evidence="3" id="KW-0813">Transport</keyword>
<keyword evidence="5 8" id="KW-0812">Transmembrane</keyword>
<evidence type="ECO:0000256" key="3">
    <source>
        <dbReference type="ARBA" id="ARBA00022448"/>
    </source>
</evidence>
<keyword evidence="7 8" id="KW-0472">Membrane</keyword>
<evidence type="ECO:0000259" key="9">
    <source>
        <dbReference type="Pfam" id="PF00892"/>
    </source>
</evidence>
<comment type="similarity">
    <text evidence="2">Belongs to the EamA transporter family.</text>
</comment>
<dbReference type="SUPFAM" id="SSF103481">
    <property type="entry name" value="Multidrug resistance efflux transporter EmrE"/>
    <property type="match status" value="2"/>
</dbReference>
<evidence type="ECO:0000256" key="2">
    <source>
        <dbReference type="ARBA" id="ARBA00007362"/>
    </source>
</evidence>
<evidence type="ECO:0000256" key="6">
    <source>
        <dbReference type="ARBA" id="ARBA00022989"/>
    </source>
</evidence>
<dbReference type="RefSeq" id="WP_122906882.1">
    <property type="nucleotide sequence ID" value="NZ_CP154342.1"/>
</dbReference>
<dbReference type="EMBL" id="RHHS01000065">
    <property type="protein sequence ID" value="RNB51688.1"/>
    <property type="molecule type" value="Genomic_DNA"/>
</dbReference>
<feature type="transmembrane region" description="Helical" evidence="8">
    <location>
        <begin position="145"/>
        <end position="162"/>
    </location>
</feature>
<reference evidence="10 11" key="1">
    <citation type="submission" date="2018-10" db="EMBL/GenBank/DDBJ databases">
        <title>Phylogenomics of Brevibacillus.</title>
        <authorList>
            <person name="Dunlap C."/>
        </authorList>
    </citation>
    <scope>NUCLEOTIDE SEQUENCE [LARGE SCALE GENOMIC DNA]</scope>
    <source>
        <strain evidence="10 11">DSM 100115</strain>
    </source>
</reference>
<evidence type="ECO:0000256" key="5">
    <source>
        <dbReference type="ARBA" id="ARBA00022692"/>
    </source>
</evidence>
<evidence type="ECO:0000313" key="11">
    <source>
        <dbReference type="Proteomes" id="UP000268829"/>
    </source>
</evidence>
<sequence>MKQGILYAFAAYFAWGMLPLYWKLFQSMGAWEILAHRIVWSILFVAIIIQVTKRWRAMWGSVSGGKMVAALATCSLLISANWLIYIWAVNNNQVMQTSLGYYMNPLFTVLLGVIFLREKMNLAQWAALILAACGVLFITVQYGEFPWIALSLALTFAFYGLAKKVVKMEAMIGLAWETLFVAPIALGYLILLQANGTETATALAWWQMLLLALAGVATAMPLYWFAQAAKRLPLSIVGFIQYVSPTITLLTAVFLFGEPFTTTHLISFSCIWSALVIFTVSSMRKKPATAPLKPEVAIKKQA</sequence>
<protein>
    <submittedName>
        <fullName evidence="10">EamA family transporter RarD</fullName>
    </submittedName>
</protein>
<feature type="transmembrane region" description="Helical" evidence="8">
    <location>
        <begin position="67"/>
        <end position="87"/>
    </location>
</feature>
<feature type="domain" description="EamA" evidence="9">
    <location>
        <begin position="148"/>
        <end position="278"/>
    </location>
</feature>
<evidence type="ECO:0000256" key="7">
    <source>
        <dbReference type="ARBA" id="ARBA00023136"/>
    </source>
</evidence>
<keyword evidence="11" id="KW-1185">Reference proteome</keyword>
<feature type="transmembrane region" description="Helical" evidence="8">
    <location>
        <begin position="174"/>
        <end position="192"/>
    </location>
</feature>
<evidence type="ECO:0000256" key="8">
    <source>
        <dbReference type="SAM" id="Phobius"/>
    </source>
</evidence>
<evidence type="ECO:0000313" key="10">
    <source>
        <dbReference type="EMBL" id="RNB51688.1"/>
    </source>
</evidence>
<feature type="transmembrane region" description="Helical" evidence="8">
    <location>
        <begin position="5"/>
        <end position="22"/>
    </location>
</feature>
<dbReference type="PANTHER" id="PTHR22911:SF137">
    <property type="entry name" value="SOLUTE CARRIER FAMILY 35 MEMBER G2-RELATED"/>
    <property type="match status" value="1"/>
</dbReference>
<feature type="transmembrane region" description="Helical" evidence="8">
    <location>
        <begin position="99"/>
        <end position="116"/>
    </location>
</feature>
<comment type="caution">
    <text evidence="10">The sequence shown here is derived from an EMBL/GenBank/DDBJ whole genome shotgun (WGS) entry which is preliminary data.</text>
</comment>
<dbReference type="InterPro" id="IPR037185">
    <property type="entry name" value="EmrE-like"/>
</dbReference>
<feature type="transmembrane region" description="Helical" evidence="8">
    <location>
        <begin position="204"/>
        <end position="225"/>
    </location>
</feature>
<dbReference type="OrthoDB" id="369870at2"/>
<evidence type="ECO:0000256" key="4">
    <source>
        <dbReference type="ARBA" id="ARBA00022475"/>
    </source>
</evidence>
<feature type="domain" description="EamA" evidence="9">
    <location>
        <begin position="4"/>
        <end position="139"/>
    </location>
</feature>
<dbReference type="GO" id="GO:0005886">
    <property type="term" value="C:plasma membrane"/>
    <property type="evidence" value="ECO:0007669"/>
    <property type="project" value="UniProtKB-SubCell"/>
</dbReference>
<dbReference type="Pfam" id="PF00892">
    <property type="entry name" value="EamA"/>
    <property type="match status" value="2"/>
</dbReference>
<organism evidence="10 11">
    <name type="scientific">Brevibacillus gelatini</name>
    <dbReference type="NCBI Taxonomy" id="1655277"/>
    <lineage>
        <taxon>Bacteria</taxon>
        <taxon>Bacillati</taxon>
        <taxon>Bacillota</taxon>
        <taxon>Bacilli</taxon>
        <taxon>Bacillales</taxon>
        <taxon>Paenibacillaceae</taxon>
        <taxon>Brevibacillus</taxon>
    </lineage>
</organism>
<accession>A0A3M8AKG6</accession>
<dbReference type="InterPro" id="IPR000620">
    <property type="entry name" value="EamA_dom"/>
</dbReference>
<feature type="transmembrane region" description="Helical" evidence="8">
    <location>
        <begin position="34"/>
        <end position="55"/>
    </location>
</feature>
<feature type="transmembrane region" description="Helical" evidence="8">
    <location>
        <begin position="262"/>
        <end position="283"/>
    </location>
</feature>
<evidence type="ECO:0000256" key="1">
    <source>
        <dbReference type="ARBA" id="ARBA00004651"/>
    </source>
</evidence>
<proteinExistence type="inferred from homology"/>
<name>A0A3M8AKG6_9BACL</name>